<keyword evidence="2" id="KW-0288">FMN</keyword>
<reference evidence="6" key="1">
    <citation type="submission" date="2021-01" db="EMBL/GenBank/DDBJ databases">
        <title>Whole genome shotgun sequence of Rhizocola hellebori NBRC 109834.</title>
        <authorList>
            <person name="Komaki H."/>
            <person name="Tamura T."/>
        </authorList>
    </citation>
    <scope>NUCLEOTIDE SEQUENCE</scope>
    <source>
        <strain evidence="6">NBRC 109834</strain>
    </source>
</reference>
<keyword evidence="3" id="KW-0560">Oxidoreductase</keyword>
<dbReference type="Pfam" id="PF00296">
    <property type="entry name" value="Bac_luciferase"/>
    <property type="match status" value="1"/>
</dbReference>
<dbReference type="GO" id="GO:0046306">
    <property type="term" value="P:alkanesulfonate catabolic process"/>
    <property type="evidence" value="ECO:0007669"/>
    <property type="project" value="TreeGrafter"/>
</dbReference>
<dbReference type="Proteomes" id="UP000612899">
    <property type="component" value="Unassembled WGS sequence"/>
</dbReference>
<sequence>MTETLKFALYGLHRGSSVDPQIMARRARAAEAAGFEALWVGDHIALPFDAPDPADEPRLETIVALTYLAAVTSRVRLGAAVLVLPQRQPVLLAKQIASLDVLAGGRLTVGIGVGYVEQELSALGVPMAGRGERADEYLEAMRVLWDEPPPVFDGSQVSFAGILQRPRPVQRPHPPIVVGGESPAAYRRAVRSGNGWYGWELDLDKTAEAISRLSAAAERYGRPENLGPLEITITPPGMVDVATARRYAELGVHRLAFQPPTMAGNAIDELISEVGETLVGKVDPY</sequence>
<proteinExistence type="predicted"/>
<evidence type="ECO:0000256" key="4">
    <source>
        <dbReference type="ARBA" id="ARBA00023033"/>
    </source>
</evidence>
<evidence type="ECO:0000256" key="1">
    <source>
        <dbReference type="ARBA" id="ARBA00022630"/>
    </source>
</evidence>
<dbReference type="PANTHER" id="PTHR42847:SF4">
    <property type="entry name" value="ALKANESULFONATE MONOOXYGENASE-RELATED"/>
    <property type="match status" value="1"/>
</dbReference>
<evidence type="ECO:0000259" key="5">
    <source>
        <dbReference type="Pfam" id="PF00296"/>
    </source>
</evidence>
<dbReference type="GO" id="GO:0008726">
    <property type="term" value="F:alkanesulfonate monooxygenase activity"/>
    <property type="evidence" value="ECO:0007669"/>
    <property type="project" value="TreeGrafter"/>
</dbReference>
<dbReference type="SUPFAM" id="SSF51679">
    <property type="entry name" value="Bacterial luciferase-like"/>
    <property type="match status" value="1"/>
</dbReference>
<keyword evidence="4" id="KW-0503">Monooxygenase</keyword>
<dbReference type="InterPro" id="IPR050172">
    <property type="entry name" value="SsuD_RutA_monooxygenase"/>
</dbReference>
<dbReference type="EMBL" id="BONY01000046">
    <property type="protein sequence ID" value="GIH08206.1"/>
    <property type="molecule type" value="Genomic_DNA"/>
</dbReference>
<dbReference type="InterPro" id="IPR019921">
    <property type="entry name" value="Lucif-like_OxRdtase_Rv2161c"/>
</dbReference>
<dbReference type="NCBIfam" id="TIGR03619">
    <property type="entry name" value="F420_Rv2161c"/>
    <property type="match status" value="1"/>
</dbReference>
<evidence type="ECO:0000256" key="2">
    <source>
        <dbReference type="ARBA" id="ARBA00022643"/>
    </source>
</evidence>
<evidence type="ECO:0000256" key="3">
    <source>
        <dbReference type="ARBA" id="ARBA00023002"/>
    </source>
</evidence>
<dbReference type="AlphaFoldDB" id="A0A8J3QCQ0"/>
<dbReference type="InterPro" id="IPR036661">
    <property type="entry name" value="Luciferase-like_sf"/>
</dbReference>
<dbReference type="Gene3D" id="3.20.20.30">
    <property type="entry name" value="Luciferase-like domain"/>
    <property type="match status" value="1"/>
</dbReference>
<dbReference type="PANTHER" id="PTHR42847">
    <property type="entry name" value="ALKANESULFONATE MONOOXYGENASE"/>
    <property type="match status" value="1"/>
</dbReference>
<keyword evidence="7" id="KW-1185">Reference proteome</keyword>
<accession>A0A8J3QCQ0</accession>
<protein>
    <submittedName>
        <fullName evidence="6">LLM class F420-dependent oxidoreductase</fullName>
    </submittedName>
</protein>
<evidence type="ECO:0000313" key="7">
    <source>
        <dbReference type="Proteomes" id="UP000612899"/>
    </source>
</evidence>
<comment type="caution">
    <text evidence="6">The sequence shown here is derived from an EMBL/GenBank/DDBJ whole genome shotgun (WGS) entry which is preliminary data.</text>
</comment>
<keyword evidence="1" id="KW-0285">Flavoprotein</keyword>
<organism evidence="6 7">
    <name type="scientific">Rhizocola hellebori</name>
    <dbReference type="NCBI Taxonomy" id="1392758"/>
    <lineage>
        <taxon>Bacteria</taxon>
        <taxon>Bacillati</taxon>
        <taxon>Actinomycetota</taxon>
        <taxon>Actinomycetes</taxon>
        <taxon>Micromonosporales</taxon>
        <taxon>Micromonosporaceae</taxon>
        <taxon>Rhizocola</taxon>
    </lineage>
</organism>
<feature type="domain" description="Luciferase-like" evidence="5">
    <location>
        <begin position="17"/>
        <end position="242"/>
    </location>
</feature>
<dbReference type="RefSeq" id="WP_203911968.1">
    <property type="nucleotide sequence ID" value="NZ_BONY01000046.1"/>
</dbReference>
<gene>
    <name evidence="6" type="ORF">Rhe02_62730</name>
</gene>
<evidence type="ECO:0000313" key="6">
    <source>
        <dbReference type="EMBL" id="GIH08206.1"/>
    </source>
</evidence>
<name>A0A8J3QCQ0_9ACTN</name>
<dbReference type="InterPro" id="IPR011251">
    <property type="entry name" value="Luciferase-like_dom"/>
</dbReference>